<evidence type="ECO:0000313" key="2">
    <source>
        <dbReference type="EMBL" id="OTF86623.1"/>
    </source>
</evidence>
<dbReference type="AlphaFoldDB" id="A0A251RQ42"/>
<reference evidence="2" key="2">
    <citation type="submission" date="2017-02" db="EMBL/GenBank/DDBJ databases">
        <title>Sunflower complete genome.</title>
        <authorList>
            <person name="Langlade N."/>
            <person name="Munos S."/>
        </authorList>
    </citation>
    <scope>NUCLEOTIDE SEQUENCE [LARGE SCALE GENOMIC DNA]</scope>
    <source>
        <tissue evidence="2">Leaves</tissue>
    </source>
</reference>
<dbReference type="InParanoid" id="A0A251RQ42"/>
<dbReference type="EC" id="1.6.2.6" evidence="1"/>
<gene>
    <name evidence="2" type="ORF">HannXRQ_Chr17g0552751</name>
    <name evidence="1" type="ORF">HanXRQr2_Chr17g0831401</name>
</gene>
<keyword evidence="3" id="KW-1185">Reference proteome</keyword>
<reference evidence="1" key="3">
    <citation type="submission" date="2020-06" db="EMBL/GenBank/DDBJ databases">
        <title>Helianthus annuus Genome sequencing and assembly Release 2.</title>
        <authorList>
            <person name="Gouzy J."/>
            <person name="Langlade N."/>
            <person name="Munos S."/>
        </authorList>
    </citation>
    <scope>NUCLEOTIDE SEQUENCE</scope>
    <source>
        <tissue evidence="1">Leaves</tissue>
    </source>
</reference>
<dbReference type="Gene3D" id="3.50.50.60">
    <property type="entry name" value="FAD/NAD(P)-binding domain"/>
    <property type="match status" value="1"/>
</dbReference>
<dbReference type="InterPro" id="IPR036188">
    <property type="entry name" value="FAD/NAD-bd_sf"/>
</dbReference>
<reference evidence="1 3" key="1">
    <citation type="journal article" date="2017" name="Nature">
        <title>The sunflower genome provides insights into oil metabolism, flowering and Asterid evolution.</title>
        <authorList>
            <person name="Badouin H."/>
            <person name="Gouzy J."/>
            <person name="Grassa C.J."/>
            <person name="Murat F."/>
            <person name="Staton S.E."/>
            <person name="Cottret L."/>
            <person name="Lelandais-Briere C."/>
            <person name="Owens G.L."/>
            <person name="Carrere S."/>
            <person name="Mayjonade B."/>
            <person name="Legrand L."/>
            <person name="Gill N."/>
            <person name="Kane N.C."/>
            <person name="Bowers J.E."/>
            <person name="Hubner S."/>
            <person name="Bellec A."/>
            <person name="Berard A."/>
            <person name="Berges H."/>
            <person name="Blanchet N."/>
            <person name="Boniface M.C."/>
            <person name="Brunel D."/>
            <person name="Catrice O."/>
            <person name="Chaidir N."/>
            <person name="Claudel C."/>
            <person name="Donnadieu C."/>
            <person name="Faraut T."/>
            <person name="Fievet G."/>
            <person name="Helmstetter N."/>
            <person name="King M."/>
            <person name="Knapp S.J."/>
            <person name="Lai Z."/>
            <person name="Le Paslier M.C."/>
            <person name="Lippi Y."/>
            <person name="Lorenzon L."/>
            <person name="Mandel J.R."/>
            <person name="Marage G."/>
            <person name="Marchand G."/>
            <person name="Marquand E."/>
            <person name="Bret-Mestries E."/>
            <person name="Morien E."/>
            <person name="Nambeesan S."/>
            <person name="Nguyen T."/>
            <person name="Pegot-Espagnet P."/>
            <person name="Pouilly N."/>
            <person name="Raftis F."/>
            <person name="Sallet E."/>
            <person name="Schiex T."/>
            <person name="Thomas J."/>
            <person name="Vandecasteele C."/>
            <person name="Vares D."/>
            <person name="Vear F."/>
            <person name="Vautrin S."/>
            <person name="Crespi M."/>
            <person name="Mangin B."/>
            <person name="Burke J.M."/>
            <person name="Salse J."/>
            <person name="Munos S."/>
            <person name="Vincourt P."/>
            <person name="Rieseberg L.H."/>
            <person name="Langlade N.B."/>
        </authorList>
    </citation>
    <scope>NUCLEOTIDE SEQUENCE [LARGE SCALE GENOMIC DNA]</scope>
    <source>
        <strain evidence="3">cv. SF193</strain>
        <tissue evidence="1">Leaves</tissue>
    </source>
</reference>
<evidence type="ECO:0000313" key="1">
    <source>
        <dbReference type="EMBL" id="KAF5757830.1"/>
    </source>
</evidence>
<accession>A0A251RQ42</accession>
<dbReference type="Gramene" id="mRNA:HanXRQr2_Chr17g0831401">
    <property type="protein sequence ID" value="mRNA:HanXRQr2_Chr17g0831401"/>
    <property type="gene ID" value="HanXRQr2_Chr17g0831401"/>
</dbReference>
<dbReference type="EMBL" id="MNCJ02000332">
    <property type="protein sequence ID" value="KAF5757830.1"/>
    <property type="molecule type" value="Genomic_DNA"/>
</dbReference>
<protein>
    <submittedName>
        <fullName evidence="1">Leghemoglobin reductase</fullName>
        <ecNumber evidence="1">1.6.2.6</ecNumber>
    </submittedName>
    <submittedName>
        <fullName evidence="2">Putative FAD/NAD(P)-binding domain-containing protein</fullName>
    </submittedName>
</protein>
<dbReference type="Proteomes" id="UP000215914">
    <property type="component" value="Chromosome 17"/>
</dbReference>
<evidence type="ECO:0000313" key="3">
    <source>
        <dbReference type="Proteomes" id="UP000215914"/>
    </source>
</evidence>
<dbReference type="EMBL" id="CM007906">
    <property type="protein sequence ID" value="OTF86623.1"/>
    <property type="molecule type" value="Genomic_DNA"/>
</dbReference>
<keyword evidence="1" id="KW-0560">Oxidoreductase</keyword>
<dbReference type="STRING" id="4232.A0A251RQ42"/>
<organism evidence="2 3">
    <name type="scientific">Helianthus annuus</name>
    <name type="common">Common sunflower</name>
    <dbReference type="NCBI Taxonomy" id="4232"/>
    <lineage>
        <taxon>Eukaryota</taxon>
        <taxon>Viridiplantae</taxon>
        <taxon>Streptophyta</taxon>
        <taxon>Embryophyta</taxon>
        <taxon>Tracheophyta</taxon>
        <taxon>Spermatophyta</taxon>
        <taxon>Magnoliopsida</taxon>
        <taxon>eudicotyledons</taxon>
        <taxon>Gunneridae</taxon>
        <taxon>Pentapetalae</taxon>
        <taxon>asterids</taxon>
        <taxon>campanulids</taxon>
        <taxon>Asterales</taxon>
        <taxon>Asteraceae</taxon>
        <taxon>Asteroideae</taxon>
        <taxon>Heliantheae alliance</taxon>
        <taxon>Heliantheae</taxon>
        <taxon>Helianthus</taxon>
    </lineage>
</organism>
<name>A0A251RQ42_HELAN</name>
<dbReference type="GO" id="GO:0015043">
    <property type="term" value="F:leghemoglobin reductase [NAD(P)H] activity"/>
    <property type="evidence" value="ECO:0007669"/>
    <property type="project" value="UniProtKB-EC"/>
</dbReference>
<sequence length="58" mass="6534">MKPKTKFANHGIKCESAKMNLAAMMAHKDKVVFKITKGVESLFKKNKMVSPTETLPRL</sequence>
<proteinExistence type="predicted"/>